<organism evidence="1 2">
    <name type="scientific">Anthostomella pinea</name>
    <dbReference type="NCBI Taxonomy" id="933095"/>
    <lineage>
        <taxon>Eukaryota</taxon>
        <taxon>Fungi</taxon>
        <taxon>Dikarya</taxon>
        <taxon>Ascomycota</taxon>
        <taxon>Pezizomycotina</taxon>
        <taxon>Sordariomycetes</taxon>
        <taxon>Xylariomycetidae</taxon>
        <taxon>Xylariales</taxon>
        <taxon>Xylariaceae</taxon>
        <taxon>Anthostomella</taxon>
    </lineage>
</organism>
<name>A0AAI8VXV0_9PEZI</name>
<evidence type="ECO:0000313" key="2">
    <source>
        <dbReference type="Proteomes" id="UP001295740"/>
    </source>
</evidence>
<protein>
    <submittedName>
        <fullName evidence="1">Uu.00g008380.m01.CDS01</fullName>
    </submittedName>
</protein>
<proteinExistence type="predicted"/>
<keyword evidence="2" id="KW-1185">Reference proteome</keyword>
<dbReference type="AlphaFoldDB" id="A0AAI8VXV0"/>
<evidence type="ECO:0000313" key="1">
    <source>
        <dbReference type="EMBL" id="CAJ2512719.1"/>
    </source>
</evidence>
<sequence length="60" mass="6555">MSLAGLLAVWARRGVRRGFDFGGGRVPPTGRSRLLWYPLSEATNAFRCLVPNGPWSHAGD</sequence>
<dbReference type="Proteomes" id="UP001295740">
    <property type="component" value="Unassembled WGS sequence"/>
</dbReference>
<gene>
    <name evidence="1" type="ORF">KHLLAP_LOCUS13187</name>
</gene>
<reference evidence="1" key="1">
    <citation type="submission" date="2023-10" db="EMBL/GenBank/DDBJ databases">
        <authorList>
            <person name="Hackl T."/>
        </authorList>
    </citation>
    <scope>NUCLEOTIDE SEQUENCE</scope>
</reference>
<dbReference type="EMBL" id="CAUWAG010000020">
    <property type="protein sequence ID" value="CAJ2512719.1"/>
    <property type="molecule type" value="Genomic_DNA"/>
</dbReference>
<comment type="caution">
    <text evidence="1">The sequence shown here is derived from an EMBL/GenBank/DDBJ whole genome shotgun (WGS) entry which is preliminary data.</text>
</comment>
<accession>A0AAI8VXV0</accession>